<comment type="caution">
    <text evidence="2">The sequence shown here is derived from an EMBL/GenBank/DDBJ whole genome shotgun (WGS) entry which is preliminary data.</text>
</comment>
<dbReference type="Proteomes" id="UP000193467">
    <property type="component" value="Unassembled WGS sequence"/>
</dbReference>
<organism evidence="2 3">
    <name type="scientific">Leucosporidium creatinivorum</name>
    <dbReference type="NCBI Taxonomy" id="106004"/>
    <lineage>
        <taxon>Eukaryota</taxon>
        <taxon>Fungi</taxon>
        <taxon>Dikarya</taxon>
        <taxon>Basidiomycota</taxon>
        <taxon>Pucciniomycotina</taxon>
        <taxon>Microbotryomycetes</taxon>
        <taxon>Leucosporidiales</taxon>
        <taxon>Leucosporidium</taxon>
    </lineage>
</organism>
<dbReference type="SUPFAM" id="SSF54637">
    <property type="entry name" value="Thioesterase/thiol ester dehydrase-isomerase"/>
    <property type="match status" value="1"/>
</dbReference>
<dbReference type="OrthoDB" id="430315at2759"/>
<feature type="domain" description="Thioesterase" evidence="1">
    <location>
        <begin position="43"/>
        <end position="127"/>
    </location>
</feature>
<proteinExistence type="predicted"/>
<dbReference type="SUPFAM" id="SSF49870">
    <property type="entry name" value="Osmotin, thaumatin-like protein"/>
    <property type="match status" value="1"/>
</dbReference>
<dbReference type="STRING" id="106004.A0A1Y2FWA6"/>
<evidence type="ECO:0000313" key="2">
    <source>
        <dbReference type="EMBL" id="ORY88312.1"/>
    </source>
</evidence>
<dbReference type="Gene3D" id="2.60.110.10">
    <property type="entry name" value="Thaumatin"/>
    <property type="match status" value="1"/>
</dbReference>
<accession>A0A1Y2FWA6</accession>
<dbReference type="InterPro" id="IPR001938">
    <property type="entry name" value="Thaumatin"/>
</dbReference>
<dbReference type="PROSITE" id="PS51367">
    <property type="entry name" value="THAUMATIN_2"/>
    <property type="match status" value="1"/>
</dbReference>
<keyword evidence="3" id="KW-1185">Reference proteome</keyword>
<dbReference type="EMBL" id="MCGR01000011">
    <property type="protein sequence ID" value="ORY88312.1"/>
    <property type="molecule type" value="Genomic_DNA"/>
</dbReference>
<dbReference type="Pfam" id="PF00314">
    <property type="entry name" value="Thaumatin"/>
    <property type="match status" value="1"/>
</dbReference>
<dbReference type="Pfam" id="PF03061">
    <property type="entry name" value="4HBT"/>
    <property type="match status" value="1"/>
</dbReference>
<dbReference type="Gene3D" id="3.10.129.10">
    <property type="entry name" value="Hotdog Thioesterase"/>
    <property type="match status" value="1"/>
</dbReference>
<evidence type="ECO:0000259" key="1">
    <source>
        <dbReference type="Pfam" id="PF03061"/>
    </source>
</evidence>
<sequence length="386" mass="40960">MRCTTLLRSPATAKATHAPPPLASRYSYFIPYATKWTDNDVYSHLNNSEYTRYFDSTINAFLINYVGMPLPGTPSSTSTTLPIGLAVHSSTTFSSSLSYPNPIVCAVGVQAMGRSSVTWEAALFEGTRTMLTFNPSSSLVALALLAVAPLGVEAKRLITVTNNCAYNIWPAIYTSSGTAPSLTAGTGWEQKSKAKINMGRTGCDFSTKSNLPSTCLTGGCNGGLACNLVGGTGVPPATLAEFAMGAGGDADWYDISLVDGFNIPMSITNNKNCTEPACSVDINKICPSKLRVKNGLKTKTYGCLTSCSAGLWKGKGGNANSPYCCSGDYDTPETCPHTGVLYYDTFKVTCPMAYAYAYDESSGQSPLYTCPTKKMASYTVTFCPST</sequence>
<dbReference type="AlphaFoldDB" id="A0A1Y2FWA6"/>
<dbReference type="InterPro" id="IPR037176">
    <property type="entry name" value="Osmotin/thaumatin-like_sf"/>
</dbReference>
<protein>
    <submittedName>
        <fullName evidence="2">Thaumatin family-domain-containing protein</fullName>
    </submittedName>
</protein>
<reference evidence="2 3" key="1">
    <citation type="submission" date="2016-07" db="EMBL/GenBank/DDBJ databases">
        <title>Pervasive Adenine N6-methylation of Active Genes in Fungi.</title>
        <authorList>
            <consortium name="DOE Joint Genome Institute"/>
            <person name="Mondo S.J."/>
            <person name="Dannebaum R.O."/>
            <person name="Kuo R.C."/>
            <person name="Labutti K."/>
            <person name="Haridas S."/>
            <person name="Kuo A."/>
            <person name="Salamov A."/>
            <person name="Ahrendt S.R."/>
            <person name="Lipzen A."/>
            <person name="Sullivan W."/>
            <person name="Andreopoulos W.B."/>
            <person name="Clum A."/>
            <person name="Lindquist E."/>
            <person name="Daum C."/>
            <person name="Ramamoorthy G.K."/>
            <person name="Gryganskyi A."/>
            <person name="Culley D."/>
            <person name="Magnuson J.K."/>
            <person name="James T.Y."/>
            <person name="O'Malley M.A."/>
            <person name="Stajich J.E."/>
            <person name="Spatafora J.W."/>
            <person name="Visel A."/>
            <person name="Grigoriev I.V."/>
        </authorList>
    </citation>
    <scope>NUCLEOTIDE SEQUENCE [LARGE SCALE GENOMIC DNA]</scope>
    <source>
        <strain evidence="2 3">62-1032</strain>
    </source>
</reference>
<evidence type="ECO:0000313" key="3">
    <source>
        <dbReference type="Proteomes" id="UP000193467"/>
    </source>
</evidence>
<gene>
    <name evidence="2" type="ORF">BCR35DRAFT_351125</name>
</gene>
<dbReference type="InterPro" id="IPR029069">
    <property type="entry name" value="HotDog_dom_sf"/>
</dbReference>
<dbReference type="PRINTS" id="PR00347">
    <property type="entry name" value="THAUMATIN"/>
</dbReference>
<dbReference type="InParanoid" id="A0A1Y2FWA6"/>
<dbReference type="PANTHER" id="PTHR31048">
    <property type="entry name" value="OS03G0233200 PROTEIN"/>
    <property type="match status" value="1"/>
</dbReference>
<dbReference type="InterPro" id="IPR006683">
    <property type="entry name" value="Thioestr_dom"/>
</dbReference>
<dbReference type="SMART" id="SM00205">
    <property type="entry name" value="THN"/>
    <property type="match status" value="1"/>
</dbReference>
<name>A0A1Y2FWA6_9BASI</name>